<dbReference type="InterPro" id="IPR003760">
    <property type="entry name" value="PnrA-like"/>
</dbReference>
<proteinExistence type="inferred from homology"/>
<evidence type="ECO:0000256" key="3">
    <source>
        <dbReference type="ARBA" id="ARBA00022475"/>
    </source>
</evidence>
<keyword evidence="5" id="KW-0472">Membrane</keyword>
<sequence>MNTKTLSRKLTKRASVLASGVALAALLTGAALAEPAVIYDLGGKFDKSFNESAYNGATAWSKETGLPFQDLELQNDAQREQALRQFARRGANPIVVPGFSWAAALEKVAVEFPKTNFAIIDMVVNAPNVRSIVFSEQEGSYLVGALAAMKSETGKVGFVGGMDIPLIHKFYCGYAQGAKAINPDIVLFESYTGTTPAAWNDPVTAGELAKADFAQGADVVYAAAGASGLGVLQAAADAGKFSIGVDSNQNYLQPGSVLTSMLKRVDVAVAKAFSDQADGKWTSGVQVLGLKQGGVGWALDKYNADLITPEMKAAVEELSAKIQSGEIVVHDYTTDSSCPVG</sequence>
<keyword evidence="3" id="KW-1003">Cell membrane</keyword>
<dbReference type="GO" id="GO:0005886">
    <property type="term" value="C:plasma membrane"/>
    <property type="evidence" value="ECO:0007669"/>
    <property type="project" value="UniProtKB-SubCell"/>
</dbReference>
<evidence type="ECO:0000256" key="4">
    <source>
        <dbReference type="ARBA" id="ARBA00022729"/>
    </source>
</evidence>
<reference evidence="8" key="1">
    <citation type="submission" date="2018-06" db="EMBL/GenBank/DDBJ databases">
        <authorList>
            <person name="Zhirakovskaya E."/>
        </authorList>
    </citation>
    <scope>NUCLEOTIDE SEQUENCE</scope>
</reference>
<feature type="domain" description="ABC transporter substrate-binding protein PnrA-like" evidence="7">
    <location>
        <begin position="42"/>
        <end position="329"/>
    </location>
</feature>
<organism evidence="8">
    <name type="scientific">hydrothermal vent metagenome</name>
    <dbReference type="NCBI Taxonomy" id="652676"/>
    <lineage>
        <taxon>unclassified sequences</taxon>
        <taxon>metagenomes</taxon>
        <taxon>ecological metagenomes</taxon>
    </lineage>
</organism>
<comment type="similarity">
    <text evidence="2">Belongs to the BMP lipoprotein family.</text>
</comment>
<evidence type="ECO:0000256" key="1">
    <source>
        <dbReference type="ARBA" id="ARBA00004193"/>
    </source>
</evidence>
<dbReference type="PANTHER" id="PTHR34296:SF2">
    <property type="entry name" value="ABC TRANSPORTER GUANOSINE-BINDING PROTEIN NUPN"/>
    <property type="match status" value="1"/>
</dbReference>
<dbReference type="SUPFAM" id="SSF53822">
    <property type="entry name" value="Periplasmic binding protein-like I"/>
    <property type="match status" value="1"/>
</dbReference>
<dbReference type="InterPro" id="IPR050957">
    <property type="entry name" value="BMP_lipoprotein"/>
</dbReference>
<dbReference type="Pfam" id="PF02608">
    <property type="entry name" value="Bmp"/>
    <property type="match status" value="1"/>
</dbReference>
<dbReference type="AlphaFoldDB" id="A0A3B0TWW6"/>
<accession>A0A3B0TWW6</accession>
<evidence type="ECO:0000256" key="5">
    <source>
        <dbReference type="ARBA" id="ARBA00023136"/>
    </source>
</evidence>
<keyword evidence="6" id="KW-0449">Lipoprotein</keyword>
<keyword evidence="4" id="KW-0732">Signal</keyword>
<evidence type="ECO:0000256" key="6">
    <source>
        <dbReference type="ARBA" id="ARBA00023288"/>
    </source>
</evidence>
<comment type="subcellular location">
    <subcellularLocation>
        <location evidence="1">Cell membrane</location>
        <topology evidence="1">Lipid-anchor</topology>
    </subcellularLocation>
</comment>
<name>A0A3B0TWW6_9ZZZZ</name>
<dbReference type="Gene3D" id="3.40.50.2300">
    <property type="match status" value="2"/>
</dbReference>
<evidence type="ECO:0000256" key="2">
    <source>
        <dbReference type="ARBA" id="ARBA00008610"/>
    </source>
</evidence>
<dbReference type="CDD" id="cd06354">
    <property type="entry name" value="PBP1_PrnA-like"/>
    <property type="match status" value="1"/>
</dbReference>
<dbReference type="PANTHER" id="PTHR34296">
    <property type="entry name" value="TRANSCRIPTIONAL ACTIVATOR PROTEIN MED"/>
    <property type="match status" value="1"/>
</dbReference>
<dbReference type="EMBL" id="UOEO01000205">
    <property type="protein sequence ID" value="VAW22538.1"/>
    <property type="molecule type" value="Genomic_DNA"/>
</dbReference>
<dbReference type="InterPro" id="IPR028082">
    <property type="entry name" value="Peripla_BP_I"/>
</dbReference>
<evidence type="ECO:0000259" key="7">
    <source>
        <dbReference type="Pfam" id="PF02608"/>
    </source>
</evidence>
<protein>
    <recommendedName>
        <fullName evidence="7">ABC transporter substrate-binding protein PnrA-like domain-containing protein</fullName>
    </recommendedName>
</protein>
<gene>
    <name evidence="8" type="ORF">MNBD_ALPHA12-1908</name>
</gene>
<evidence type="ECO:0000313" key="8">
    <source>
        <dbReference type="EMBL" id="VAW22538.1"/>
    </source>
</evidence>